<accession>A0ACB7RW43</accession>
<evidence type="ECO:0000313" key="2">
    <source>
        <dbReference type="Proteomes" id="UP000821845"/>
    </source>
</evidence>
<sequence>MILCGTWHHRHLLAVTFECSAVWDDQNKYLEGIPSNIKDLINLPNLPYALYEGFSRGFQMRICMTALHSSFPQGLETPNNYVHMALLLVTRTPTTERRHQPMKPQGSGGRSVEKPVRSGAVSAVKDDHLADRPEPGRTTGDDFVLQRTCNRSYEPDEERRRWVELISKRGRAAEGPGPLSQTPTKAGGWEGALEAASDGAGGDDDDSTPRRRRWDPRRRDETEALQRHRIGRIRERSGAKGTDGQSVGRTTGSYHADREGDYPSVYAASRWDSRRSEHRGDERAPCKRRVDDGKWTGSKYMKDLATEREKRGSDLEETILG</sequence>
<comment type="caution">
    <text evidence="1">The sequence shown here is derived from an EMBL/GenBank/DDBJ whole genome shotgun (WGS) entry which is preliminary data.</text>
</comment>
<protein>
    <submittedName>
        <fullName evidence="1">Uncharacterized protein</fullName>
    </submittedName>
</protein>
<dbReference type="Proteomes" id="UP000821845">
    <property type="component" value="Chromosome 7"/>
</dbReference>
<gene>
    <name evidence="1" type="ORF">HPB50_022559</name>
</gene>
<name>A0ACB7RW43_HYAAI</name>
<keyword evidence="2" id="KW-1185">Reference proteome</keyword>
<proteinExistence type="predicted"/>
<evidence type="ECO:0000313" key="1">
    <source>
        <dbReference type="EMBL" id="KAH6926833.1"/>
    </source>
</evidence>
<dbReference type="EMBL" id="CM023487">
    <property type="protein sequence ID" value="KAH6926833.1"/>
    <property type="molecule type" value="Genomic_DNA"/>
</dbReference>
<reference evidence="1" key="1">
    <citation type="submission" date="2020-05" db="EMBL/GenBank/DDBJ databases">
        <title>Large-scale comparative analyses of tick genomes elucidate their genetic diversity and vector capacities.</title>
        <authorList>
            <person name="Jia N."/>
            <person name="Wang J."/>
            <person name="Shi W."/>
            <person name="Du L."/>
            <person name="Sun Y."/>
            <person name="Zhan W."/>
            <person name="Jiang J."/>
            <person name="Wang Q."/>
            <person name="Zhang B."/>
            <person name="Ji P."/>
            <person name="Sakyi L.B."/>
            <person name="Cui X."/>
            <person name="Yuan T."/>
            <person name="Jiang B."/>
            <person name="Yang W."/>
            <person name="Lam T.T.-Y."/>
            <person name="Chang Q."/>
            <person name="Ding S."/>
            <person name="Wang X."/>
            <person name="Zhu J."/>
            <person name="Ruan X."/>
            <person name="Zhao L."/>
            <person name="Wei J."/>
            <person name="Que T."/>
            <person name="Du C."/>
            <person name="Cheng J."/>
            <person name="Dai P."/>
            <person name="Han X."/>
            <person name="Huang E."/>
            <person name="Gao Y."/>
            <person name="Liu J."/>
            <person name="Shao H."/>
            <person name="Ye R."/>
            <person name="Li L."/>
            <person name="Wei W."/>
            <person name="Wang X."/>
            <person name="Wang C."/>
            <person name="Yang T."/>
            <person name="Huo Q."/>
            <person name="Li W."/>
            <person name="Guo W."/>
            <person name="Chen H."/>
            <person name="Zhou L."/>
            <person name="Ni X."/>
            <person name="Tian J."/>
            <person name="Zhou Y."/>
            <person name="Sheng Y."/>
            <person name="Liu T."/>
            <person name="Pan Y."/>
            <person name="Xia L."/>
            <person name="Li J."/>
            <person name="Zhao F."/>
            <person name="Cao W."/>
        </authorList>
    </citation>
    <scope>NUCLEOTIDE SEQUENCE</scope>
    <source>
        <strain evidence="1">Hyas-2018</strain>
    </source>
</reference>
<organism evidence="1 2">
    <name type="scientific">Hyalomma asiaticum</name>
    <name type="common">Tick</name>
    <dbReference type="NCBI Taxonomy" id="266040"/>
    <lineage>
        <taxon>Eukaryota</taxon>
        <taxon>Metazoa</taxon>
        <taxon>Ecdysozoa</taxon>
        <taxon>Arthropoda</taxon>
        <taxon>Chelicerata</taxon>
        <taxon>Arachnida</taxon>
        <taxon>Acari</taxon>
        <taxon>Parasitiformes</taxon>
        <taxon>Ixodida</taxon>
        <taxon>Ixodoidea</taxon>
        <taxon>Ixodidae</taxon>
        <taxon>Hyalomminae</taxon>
        <taxon>Hyalomma</taxon>
    </lineage>
</organism>